<organism evidence="1 2">
    <name type="scientific">Toxocara canis</name>
    <name type="common">Canine roundworm</name>
    <dbReference type="NCBI Taxonomy" id="6265"/>
    <lineage>
        <taxon>Eukaryota</taxon>
        <taxon>Metazoa</taxon>
        <taxon>Ecdysozoa</taxon>
        <taxon>Nematoda</taxon>
        <taxon>Chromadorea</taxon>
        <taxon>Rhabditida</taxon>
        <taxon>Spirurina</taxon>
        <taxon>Ascaridomorpha</taxon>
        <taxon>Ascaridoidea</taxon>
        <taxon>Toxocaridae</taxon>
        <taxon>Toxocara</taxon>
    </lineage>
</organism>
<comment type="caution">
    <text evidence="1">The sequence shown here is derived from an EMBL/GenBank/DDBJ whole genome shotgun (WGS) entry which is preliminary data.</text>
</comment>
<proteinExistence type="predicted"/>
<name>A0A0B2W3H2_TOXCA</name>
<keyword evidence="2" id="KW-1185">Reference proteome</keyword>
<evidence type="ECO:0000313" key="2">
    <source>
        <dbReference type="Proteomes" id="UP000031036"/>
    </source>
</evidence>
<sequence>MLSSAENVAALLRLAIGTQSRIENPSPVRNFRKPKDDTRKLVHEQFATLCQLLSALDEKVFITRQVEDQLALLAVARETHTFFYHHLTQLSEAPSNESLHNVSVKSGSEPIEKALDIDTACTIIQTWERAYQSMIRYNYLNEVRQKAADLHTAHKAIDPLKAIVMIQAV</sequence>
<reference evidence="1 2" key="1">
    <citation type="submission" date="2014-11" db="EMBL/GenBank/DDBJ databases">
        <title>Genetic blueprint of the zoonotic pathogen Toxocara canis.</title>
        <authorList>
            <person name="Zhu X.-Q."/>
            <person name="Korhonen P.K."/>
            <person name="Cai H."/>
            <person name="Young N.D."/>
            <person name="Nejsum P."/>
            <person name="von Samson-Himmelstjerna G."/>
            <person name="Boag P.R."/>
            <person name="Tan P."/>
            <person name="Li Q."/>
            <person name="Min J."/>
            <person name="Yang Y."/>
            <person name="Wang X."/>
            <person name="Fang X."/>
            <person name="Hall R.S."/>
            <person name="Hofmann A."/>
            <person name="Sternberg P.W."/>
            <person name="Jex A.R."/>
            <person name="Gasser R.B."/>
        </authorList>
    </citation>
    <scope>NUCLEOTIDE SEQUENCE [LARGE SCALE GENOMIC DNA]</scope>
    <source>
        <strain evidence="1">PN_DK_2014</strain>
    </source>
</reference>
<accession>A0A0B2W3H2</accession>
<dbReference type="Proteomes" id="UP000031036">
    <property type="component" value="Unassembled WGS sequence"/>
</dbReference>
<evidence type="ECO:0000313" key="1">
    <source>
        <dbReference type="EMBL" id="KHN87725.1"/>
    </source>
</evidence>
<gene>
    <name evidence="1" type="ORF">Tcan_12201</name>
</gene>
<protein>
    <submittedName>
        <fullName evidence="1">Uncharacterized protein</fullName>
    </submittedName>
</protein>
<dbReference type="EMBL" id="JPKZ01000338">
    <property type="protein sequence ID" value="KHN87725.1"/>
    <property type="molecule type" value="Genomic_DNA"/>
</dbReference>
<dbReference type="AlphaFoldDB" id="A0A0B2W3H2"/>